<dbReference type="GO" id="GO:0009117">
    <property type="term" value="P:nucleotide metabolic process"/>
    <property type="evidence" value="ECO:0007669"/>
    <property type="project" value="UniProtKB-KW"/>
</dbReference>
<feature type="binding site" evidence="10">
    <location>
        <position position="177"/>
    </location>
    <ligand>
        <name>substrate</name>
    </ligand>
</feature>
<comment type="similarity">
    <text evidence="1 10 11">Belongs to the HAM1 NTPase family.</text>
</comment>
<dbReference type="CDD" id="cd00515">
    <property type="entry name" value="HAM1"/>
    <property type="match status" value="1"/>
</dbReference>
<keyword evidence="4 10" id="KW-0547">Nucleotide-binding</keyword>
<dbReference type="InterPro" id="IPR002637">
    <property type="entry name" value="RdgB/HAM1"/>
</dbReference>
<gene>
    <name evidence="12" type="ORF">DDZ44_02930</name>
</gene>
<keyword evidence="6 10" id="KW-0460">Magnesium</keyword>
<dbReference type="InterPro" id="IPR029001">
    <property type="entry name" value="ITPase-like_fam"/>
</dbReference>
<dbReference type="GO" id="GO:0000166">
    <property type="term" value="F:nucleotide binding"/>
    <property type="evidence" value="ECO:0007669"/>
    <property type="project" value="UniProtKB-KW"/>
</dbReference>
<dbReference type="NCBIfam" id="NF011397">
    <property type="entry name" value="PRK14822.1"/>
    <property type="match status" value="1"/>
</dbReference>
<comment type="catalytic activity">
    <reaction evidence="10">
        <text>ITP + H2O = IMP + diphosphate + H(+)</text>
        <dbReference type="Rhea" id="RHEA:29399"/>
        <dbReference type="ChEBI" id="CHEBI:15377"/>
        <dbReference type="ChEBI" id="CHEBI:15378"/>
        <dbReference type="ChEBI" id="CHEBI:33019"/>
        <dbReference type="ChEBI" id="CHEBI:58053"/>
        <dbReference type="ChEBI" id="CHEBI:61402"/>
        <dbReference type="EC" id="3.6.1.66"/>
    </reaction>
</comment>
<dbReference type="RefSeq" id="WP_276619804.1">
    <property type="nucleotide sequence ID" value="NZ_DCDX01000090.1"/>
</dbReference>
<evidence type="ECO:0000256" key="7">
    <source>
        <dbReference type="ARBA" id="ARBA00023080"/>
    </source>
</evidence>
<dbReference type="GO" id="GO:0017111">
    <property type="term" value="F:ribonucleoside triphosphate phosphatase activity"/>
    <property type="evidence" value="ECO:0007669"/>
    <property type="project" value="InterPro"/>
</dbReference>
<dbReference type="AlphaFoldDB" id="A0A354YUM3"/>
<evidence type="ECO:0000256" key="8">
    <source>
        <dbReference type="ARBA" id="ARBA00051875"/>
    </source>
</evidence>
<protein>
    <recommendedName>
        <fullName evidence="10">dITP/XTP pyrophosphatase</fullName>
        <ecNumber evidence="10">3.6.1.66</ecNumber>
    </recommendedName>
    <alternativeName>
        <fullName evidence="10">Non-canonical purine NTP pyrophosphatase</fullName>
    </alternativeName>
    <alternativeName>
        <fullName evidence="10">Non-standard purine NTP pyrophosphatase</fullName>
    </alternativeName>
    <alternativeName>
        <fullName evidence="10">Nucleoside-triphosphate diphosphatase</fullName>
    </alternativeName>
    <alternativeName>
        <fullName evidence="10">Nucleoside-triphosphate pyrophosphatase</fullName>
        <shortName evidence="10">NTPase</shortName>
    </alternativeName>
</protein>
<dbReference type="EC" id="3.6.1.66" evidence="10"/>
<dbReference type="EMBL" id="DNZF01000060">
    <property type="protein sequence ID" value="HBK52879.1"/>
    <property type="molecule type" value="Genomic_DNA"/>
</dbReference>
<dbReference type="GO" id="GO:0005829">
    <property type="term" value="C:cytosol"/>
    <property type="evidence" value="ECO:0007669"/>
    <property type="project" value="TreeGrafter"/>
</dbReference>
<evidence type="ECO:0000256" key="5">
    <source>
        <dbReference type="ARBA" id="ARBA00022801"/>
    </source>
</evidence>
<evidence type="ECO:0000256" key="10">
    <source>
        <dbReference type="HAMAP-Rule" id="MF_01405"/>
    </source>
</evidence>
<dbReference type="InterPro" id="IPR020922">
    <property type="entry name" value="dITP/XTP_pyrophosphatase"/>
</dbReference>
<dbReference type="PANTHER" id="PTHR11067:SF9">
    <property type="entry name" value="INOSINE TRIPHOSPHATE PYROPHOSPHATASE"/>
    <property type="match status" value="1"/>
</dbReference>
<dbReference type="NCBIfam" id="TIGR00042">
    <property type="entry name" value="RdgB/HAM1 family non-canonical purine NTP pyrophosphatase"/>
    <property type="match status" value="1"/>
</dbReference>
<keyword evidence="3 10" id="KW-0479">Metal-binding</keyword>
<evidence type="ECO:0000313" key="12">
    <source>
        <dbReference type="EMBL" id="HBK52879.1"/>
    </source>
</evidence>
<comment type="caution">
    <text evidence="12">The sequence shown here is derived from an EMBL/GenBank/DDBJ whole genome shotgun (WGS) entry which is preliminary data.</text>
</comment>
<feature type="binding site" evidence="10">
    <location>
        <position position="71"/>
    </location>
    <ligand>
        <name>Mg(2+)</name>
        <dbReference type="ChEBI" id="CHEBI:18420"/>
    </ligand>
</feature>
<dbReference type="GO" id="GO:0036222">
    <property type="term" value="F:XTP diphosphatase activity"/>
    <property type="evidence" value="ECO:0007669"/>
    <property type="project" value="UniProtKB-UniRule"/>
</dbReference>
<dbReference type="GO" id="GO:0035870">
    <property type="term" value="F:dITP diphosphatase activity"/>
    <property type="evidence" value="ECO:0007669"/>
    <property type="project" value="UniProtKB-UniRule"/>
</dbReference>
<dbReference type="GO" id="GO:0036220">
    <property type="term" value="F:ITP diphosphatase activity"/>
    <property type="evidence" value="ECO:0007669"/>
    <property type="project" value="UniProtKB-UniRule"/>
</dbReference>
<dbReference type="FunFam" id="3.90.950.10:FF:000001">
    <property type="entry name" value="dITP/XTP pyrophosphatase"/>
    <property type="match status" value="1"/>
</dbReference>
<dbReference type="PANTHER" id="PTHR11067">
    <property type="entry name" value="INOSINE TRIPHOSPHATE PYROPHOSPHATASE/HAM1 PROTEIN"/>
    <property type="match status" value="1"/>
</dbReference>
<dbReference type="GO" id="GO:0009146">
    <property type="term" value="P:purine nucleoside triphosphate catabolic process"/>
    <property type="evidence" value="ECO:0007669"/>
    <property type="project" value="UniProtKB-UniRule"/>
</dbReference>
<comment type="subunit">
    <text evidence="2 10">Homodimer.</text>
</comment>
<dbReference type="Proteomes" id="UP000263273">
    <property type="component" value="Unassembled WGS sequence"/>
</dbReference>
<feature type="binding site" evidence="10">
    <location>
        <position position="72"/>
    </location>
    <ligand>
        <name>substrate</name>
    </ligand>
</feature>
<dbReference type="Gene3D" id="3.90.950.10">
    <property type="match status" value="1"/>
</dbReference>
<evidence type="ECO:0000256" key="6">
    <source>
        <dbReference type="ARBA" id="ARBA00022842"/>
    </source>
</evidence>
<organism evidence="12 13">
    <name type="scientific">Syntrophomonas wolfei</name>
    <dbReference type="NCBI Taxonomy" id="863"/>
    <lineage>
        <taxon>Bacteria</taxon>
        <taxon>Bacillati</taxon>
        <taxon>Bacillota</taxon>
        <taxon>Clostridia</taxon>
        <taxon>Eubacteriales</taxon>
        <taxon>Syntrophomonadaceae</taxon>
        <taxon>Syntrophomonas</taxon>
    </lineage>
</organism>
<accession>A0A354YUM3</accession>
<dbReference type="SUPFAM" id="SSF52972">
    <property type="entry name" value="ITPase-like"/>
    <property type="match status" value="1"/>
</dbReference>
<comment type="function">
    <text evidence="10">Pyrophosphatase that catalyzes the hydrolysis of nucleoside triphosphates to their monophosphate derivatives, with a high preference for the non-canonical purine nucleotides XTP (xanthosine triphosphate), dITP (deoxyinosine triphosphate) and ITP. Seems to function as a house-cleaning enzyme that removes non-canonical purine nucleotides from the nucleotide pool, thus preventing their incorporation into DNA/RNA and avoiding chromosomal lesions.</text>
</comment>
<dbReference type="Pfam" id="PF01725">
    <property type="entry name" value="Ham1p_like"/>
    <property type="match status" value="1"/>
</dbReference>
<evidence type="ECO:0000256" key="1">
    <source>
        <dbReference type="ARBA" id="ARBA00008023"/>
    </source>
</evidence>
<evidence type="ECO:0000256" key="4">
    <source>
        <dbReference type="ARBA" id="ARBA00022741"/>
    </source>
</evidence>
<sequence>MPRELLLATRNRKKKLELQEILRELNLSIITLEELPSLAEVEEDGNSFAENAIKKAVFTARASGKVCLADDSGLVVDALGGQPGIYSARFAGESAGDEENNQKLLKLMEMIEEDQRTARFVCVIALSDAQGNVQTVEGRCEGKIALVPAGKGGFGYDPLFIPRGYTQSFALLPSATKNLISHRGKALEQARPLIERLFQGST</sequence>
<comment type="catalytic activity">
    <reaction evidence="9 10">
        <text>XTP + H2O = XMP + diphosphate + H(+)</text>
        <dbReference type="Rhea" id="RHEA:28610"/>
        <dbReference type="ChEBI" id="CHEBI:15377"/>
        <dbReference type="ChEBI" id="CHEBI:15378"/>
        <dbReference type="ChEBI" id="CHEBI:33019"/>
        <dbReference type="ChEBI" id="CHEBI:57464"/>
        <dbReference type="ChEBI" id="CHEBI:61314"/>
        <dbReference type="EC" id="3.6.1.66"/>
    </reaction>
</comment>
<keyword evidence="7 10" id="KW-0546">Nucleotide metabolism</keyword>
<dbReference type="GO" id="GO:0046872">
    <property type="term" value="F:metal ion binding"/>
    <property type="evidence" value="ECO:0007669"/>
    <property type="project" value="UniProtKB-KW"/>
</dbReference>
<evidence type="ECO:0000256" key="11">
    <source>
        <dbReference type="RuleBase" id="RU003781"/>
    </source>
</evidence>
<comment type="cofactor">
    <cofactor evidence="10">
        <name>Mg(2+)</name>
        <dbReference type="ChEBI" id="CHEBI:18420"/>
    </cofactor>
    <text evidence="10">Binds 1 Mg(2+) ion per subunit.</text>
</comment>
<feature type="binding site" evidence="10">
    <location>
        <position position="42"/>
    </location>
    <ligand>
        <name>Mg(2+)</name>
        <dbReference type="ChEBI" id="CHEBI:18420"/>
    </ligand>
</feature>
<name>A0A354YUM3_9FIRM</name>
<reference evidence="12 13" key="1">
    <citation type="journal article" date="2018" name="Nat. Biotechnol.">
        <title>A standardized bacterial taxonomy based on genome phylogeny substantially revises the tree of life.</title>
        <authorList>
            <person name="Parks D.H."/>
            <person name="Chuvochina M."/>
            <person name="Waite D.W."/>
            <person name="Rinke C."/>
            <person name="Skarshewski A."/>
            <person name="Chaumeil P.A."/>
            <person name="Hugenholtz P."/>
        </authorList>
    </citation>
    <scope>NUCLEOTIDE SEQUENCE [LARGE SCALE GENOMIC DNA]</scope>
    <source>
        <strain evidence="12">UBA10948</strain>
    </source>
</reference>
<feature type="binding site" evidence="10">
    <location>
        <begin position="182"/>
        <end position="183"/>
    </location>
    <ligand>
        <name>substrate</name>
    </ligand>
</feature>
<feature type="active site" description="Proton acceptor" evidence="10">
    <location>
        <position position="71"/>
    </location>
</feature>
<comment type="catalytic activity">
    <reaction evidence="8 10">
        <text>dITP + H2O = dIMP + diphosphate + H(+)</text>
        <dbReference type="Rhea" id="RHEA:28342"/>
        <dbReference type="ChEBI" id="CHEBI:15377"/>
        <dbReference type="ChEBI" id="CHEBI:15378"/>
        <dbReference type="ChEBI" id="CHEBI:33019"/>
        <dbReference type="ChEBI" id="CHEBI:61194"/>
        <dbReference type="ChEBI" id="CHEBI:61382"/>
        <dbReference type="EC" id="3.6.1.66"/>
    </reaction>
</comment>
<evidence type="ECO:0000256" key="3">
    <source>
        <dbReference type="ARBA" id="ARBA00022723"/>
    </source>
</evidence>
<dbReference type="STRING" id="378794.GCA_001570625_01663"/>
<proteinExistence type="inferred from homology"/>
<feature type="binding site" evidence="10">
    <location>
        <begin position="154"/>
        <end position="157"/>
    </location>
    <ligand>
        <name>substrate</name>
    </ligand>
</feature>
<keyword evidence="5 10" id="KW-0378">Hydrolase</keyword>
<evidence type="ECO:0000256" key="9">
    <source>
        <dbReference type="ARBA" id="ARBA00052017"/>
    </source>
</evidence>
<evidence type="ECO:0000256" key="2">
    <source>
        <dbReference type="ARBA" id="ARBA00011738"/>
    </source>
</evidence>
<feature type="binding site" evidence="10">
    <location>
        <begin position="9"/>
        <end position="14"/>
    </location>
    <ligand>
        <name>substrate</name>
    </ligand>
</feature>
<dbReference type="HAMAP" id="MF_01405">
    <property type="entry name" value="Non_canon_purine_NTPase"/>
    <property type="match status" value="1"/>
</dbReference>
<evidence type="ECO:0000313" key="13">
    <source>
        <dbReference type="Proteomes" id="UP000263273"/>
    </source>
</evidence>